<comment type="caution">
    <text evidence="1">The sequence shown here is derived from an EMBL/GenBank/DDBJ whole genome shotgun (WGS) entry which is preliminary data.</text>
</comment>
<sequence length="86" mass="9732">MEVRYCPRCPFFSSQFIKVINHIGVVHSAEPNFSAFGGIGGCSRPYWKAPAAVCNTVPTEARAMQIDRIEWAMNLFTRKRALSPWI</sequence>
<accession>A0A9D4TE25</accession>
<proteinExistence type="predicted"/>
<gene>
    <name evidence="1" type="ORF">HPB52_024696</name>
</gene>
<evidence type="ECO:0000313" key="1">
    <source>
        <dbReference type="EMBL" id="KAH7986833.1"/>
    </source>
</evidence>
<reference evidence="1" key="1">
    <citation type="journal article" date="2020" name="Cell">
        <title>Large-Scale Comparative Analyses of Tick Genomes Elucidate Their Genetic Diversity and Vector Capacities.</title>
        <authorList>
            <consortium name="Tick Genome and Microbiome Consortium (TIGMIC)"/>
            <person name="Jia N."/>
            <person name="Wang J."/>
            <person name="Shi W."/>
            <person name="Du L."/>
            <person name="Sun Y."/>
            <person name="Zhan W."/>
            <person name="Jiang J.F."/>
            <person name="Wang Q."/>
            <person name="Zhang B."/>
            <person name="Ji P."/>
            <person name="Bell-Sakyi L."/>
            <person name="Cui X.M."/>
            <person name="Yuan T.T."/>
            <person name="Jiang B.G."/>
            <person name="Yang W.F."/>
            <person name="Lam T.T."/>
            <person name="Chang Q.C."/>
            <person name="Ding S.J."/>
            <person name="Wang X.J."/>
            <person name="Zhu J.G."/>
            <person name="Ruan X.D."/>
            <person name="Zhao L."/>
            <person name="Wei J.T."/>
            <person name="Ye R.Z."/>
            <person name="Que T.C."/>
            <person name="Du C.H."/>
            <person name="Zhou Y.H."/>
            <person name="Cheng J.X."/>
            <person name="Dai P.F."/>
            <person name="Guo W.B."/>
            <person name="Han X.H."/>
            <person name="Huang E.J."/>
            <person name="Li L.F."/>
            <person name="Wei W."/>
            <person name="Gao Y.C."/>
            <person name="Liu J.Z."/>
            <person name="Shao H.Z."/>
            <person name="Wang X."/>
            <person name="Wang C.C."/>
            <person name="Yang T.C."/>
            <person name="Huo Q.B."/>
            <person name="Li W."/>
            <person name="Chen H.Y."/>
            <person name="Chen S.E."/>
            <person name="Zhou L.G."/>
            <person name="Ni X.B."/>
            <person name="Tian J.H."/>
            <person name="Sheng Y."/>
            <person name="Liu T."/>
            <person name="Pan Y.S."/>
            <person name="Xia L.Y."/>
            <person name="Li J."/>
            <person name="Zhao F."/>
            <person name="Cao W.C."/>
        </authorList>
    </citation>
    <scope>NUCLEOTIDE SEQUENCE</scope>
    <source>
        <strain evidence="1">Rsan-2018</strain>
    </source>
</reference>
<name>A0A9D4TE25_RHISA</name>
<organism evidence="1 2">
    <name type="scientific">Rhipicephalus sanguineus</name>
    <name type="common">Brown dog tick</name>
    <name type="synonym">Ixodes sanguineus</name>
    <dbReference type="NCBI Taxonomy" id="34632"/>
    <lineage>
        <taxon>Eukaryota</taxon>
        <taxon>Metazoa</taxon>
        <taxon>Ecdysozoa</taxon>
        <taxon>Arthropoda</taxon>
        <taxon>Chelicerata</taxon>
        <taxon>Arachnida</taxon>
        <taxon>Acari</taxon>
        <taxon>Parasitiformes</taxon>
        <taxon>Ixodida</taxon>
        <taxon>Ixodoidea</taxon>
        <taxon>Ixodidae</taxon>
        <taxon>Rhipicephalinae</taxon>
        <taxon>Rhipicephalus</taxon>
        <taxon>Rhipicephalus</taxon>
    </lineage>
</organism>
<keyword evidence="2" id="KW-1185">Reference proteome</keyword>
<protein>
    <submittedName>
        <fullName evidence="1">Uncharacterized protein</fullName>
    </submittedName>
</protein>
<dbReference type="AlphaFoldDB" id="A0A9D4TE25"/>
<dbReference type="Proteomes" id="UP000821837">
    <property type="component" value="Unassembled WGS sequence"/>
</dbReference>
<reference evidence="1" key="2">
    <citation type="submission" date="2021-09" db="EMBL/GenBank/DDBJ databases">
        <authorList>
            <person name="Jia N."/>
            <person name="Wang J."/>
            <person name="Shi W."/>
            <person name="Du L."/>
            <person name="Sun Y."/>
            <person name="Zhan W."/>
            <person name="Jiang J."/>
            <person name="Wang Q."/>
            <person name="Zhang B."/>
            <person name="Ji P."/>
            <person name="Sakyi L.B."/>
            <person name="Cui X."/>
            <person name="Yuan T."/>
            <person name="Jiang B."/>
            <person name="Yang W."/>
            <person name="Lam T.T.-Y."/>
            <person name="Chang Q."/>
            <person name="Ding S."/>
            <person name="Wang X."/>
            <person name="Zhu J."/>
            <person name="Ruan X."/>
            <person name="Zhao L."/>
            <person name="Wei J."/>
            <person name="Que T."/>
            <person name="Du C."/>
            <person name="Cheng J."/>
            <person name="Dai P."/>
            <person name="Han X."/>
            <person name="Huang E."/>
            <person name="Gao Y."/>
            <person name="Liu J."/>
            <person name="Shao H."/>
            <person name="Ye R."/>
            <person name="Li L."/>
            <person name="Wei W."/>
            <person name="Wang X."/>
            <person name="Wang C."/>
            <person name="Huo Q."/>
            <person name="Li W."/>
            <person name="Guo W."/>
            <person name="Chen H."/>
            <person name="Chen S."/>
            <person name="Zhou L."/>
            <person name="Zhou L."/>
            <person name="Ni X."/>
            <person name="Tian J."/>
            <person name="Zhou Y."/>
            <person name="Sheng Y."/>
            <person name="Liu T."/>
            <person name="Pan Y."/>
            <person name="Xia L."/>
            <person name="Li J."/>
            <person name="Zhao F."/>
            <person name="Cao W."/>
        </authorList>
    </citation>
    <scope>NUCLEOTIDE SEQUENCE</scope>
    <source>
        <strain evidence="1">Rsan-2018</strain>
        <tissue evidence="1">Larvae</tissue>
    </source>
</reference>
<dbReference type="EMBL" id="JABSTV010000253">
    <property type="protein sequence ID" value="KAH7986833.1"/>
    <property type="molecule type" value="Genomic_DNA"/>
</dbReference>
<evidence type="ECO:0000313" key="2">
    <source>
        <dbReference type="Proteomes" id="UP000821837"/>
    </source>
</evidence>